<evidence type="ECO:0000256" key="8">
    <source>
        <dbReference type="SAM" id="Phobius"/>
    </source>
</evidence>
<dbReference type="PANTHER" id="PTHR30047:SF7">
    <property type="entry name" value="HIGH-AFFINITY CHOLINE TRANSPORT PROTEIN"/>
    <property type="match status" value="1"/>
</dbReference>
<evidence type="ECO:0000256" key="7">
    <source>
        <dbReference type="ARBA" id="ARBA00023136"/>
    </source>
</evidence>
<evidence type="ECO:0000313" key="9">
    <source>
        <dbReference type="EMBL" id="RGC46304.1"/>
    </source>
</evidence>
<reference evidence="9 10" key="1">
    <citation type="submission" date="2018-08" db="EMBL/GenBank/DDBJ databases">
        <title>A genome reference for cultivated species of the human gut microbiota.</title>
        <authorList>
            <person name="Zou Y."/>
            <person name="Xue W."/>
            <person name="Luo G."/>
        </authorList>
    </citation>
    <scope>NUCLEOTIDE SEQUENCE [LARGE SCALE GENOMIC DNA]</scope>
    <source>
        <strain evidence="9 10">AM28-39</strain>
    </source>
</reference>
<accession>A0A3E2XKT2</accession>
<feature type="transmembrane region" description="Helical" evidence="8">
    <location>
        <begin position="357"/>
        <end position="380"/>
    </location>
</feature>
<dbReference type="PANTHER" id="PTHR30047">
    <property type="entry name" value="HIGH-AFFINITY CHOLINE TRANSPORT PROTEIN-RELATED"/>
    <property type="match status" value="1"/>
</dbReference>
<evidence type="ECO:0000256" key="6">
    <source>
        <dbReference type="ARBA" id="ARBA00022989"/>
    </source>
</evidence>
<name>A0A3E2XKT2_9FIRM</name>
<evidence type="ECO:0000256" key="4">
    <source>
        <dbReference type="ARBA" id="ARBA00022475"/>
    </source>
</evidence>
<feature type="transmembrane region" description="Helical" evidence="8">
    <location>
        <begin position="20"/>
        <end position="36"/>
    </location>
</feature>
<feature type="transmembrane region" description="Helical" evidence="8">
    <location>
        <begin position="56"/>
        <end position="76"/>
    </location>
</feature>
<feature type="transmembrane region" description="Helical" evidence="8">
    <location>
        <begin position="202"/>
        <end position="225"/>
    </location>
</feature>
<keyword evidence="6 8" id="KW-1133">Transmembrane helix</keyword>
<evidence type="ECO:0000256" key="2">
    <source>
        <dbReference type="ARBA" id="ARBA00005658"/>
    </source>
</evidence>
<evidence type="ECO:0000256" key="3">
    <source>
        <dbReference type="ARBA" id="ARBA00022448"/>
    </source>
</evidence>
<keyword evidence="7 8" id="KW-0472">Membrane</keyword>
<gene>
    <name evidence="9" type="ORF">DW747_10450</name>
</gene>
<dbReference type="InterPro" id="IPR000060">
    <property type="entry name" value="BCCT_transptr"/>
</dbReference>
<keyword evidence="3" id="KW-0813">Transport</keyword>
<feature type="transmembrane region" description="Helical" evidence="8">
    <location>
        <begin position="327"/>
        <end position="345"/>
    </location>
</feature>
<feature type="transmembrane region" description="Helical" evidence="8">
    <location>
        <begin position="269"/>
        <end position="289"/>
    </location>
</feature>
<feature type="transmembrane region" description="Helical" evidence="8">
    <location>
        <begin position="481"/>
        <end position="501"/>
    </location>
</feature>
<feature type="transmembrane region" description="Helical" evidence="8">
    <location>
        <begin position="415"/>
        <end position="435"/>
    </location>
</feature>
<sequence length="536" mass="58374">MDKNKGNRLNKDIKIDKPLFLGSIILLLAVSIPIIMNPEAAMEVVNSINAVITKYFGNWYVWFAFFALIVVIWFIFGKYGNIKLGDPDTKPEYSTFSWIAMLFCGGLGGTLIYWGFIEWIYYFQDPPLHYEAGTWAAAELSAALGPYHWAFMSSAIYIIGAAACGYMIYVRKINVFRISEACRGAFGDKVDGILGRIIDIGFIFGLVGGSATAFSAGTPLITALFSQLTGIPDNNTLKVVTLVVIAAIFACTSYLGVSKGLKFVSDWNIRITITVLIAIMVLGAGGLVFTLDMTTTAVGIIAQNFIQLNSWMDPGNVTNNYPESWSVYMWSYSTVYAPFYGLFYARISKGRTIKQMILGTVGSLSIGCIFVFLILSSFGINLHMTGGMDLIASINEVGGAYTIISMIDTLPAAGVFKAVILLVMVAFVVTTYDATSGVLASVSQTRVDETGESKRWLRLVWAAGLVALPTGFILAGSPLTAIQTIVIICALPCTFVCIALVKSFIGMVKQDEKDGKFSLKTGWYNENGLTKEQKGE</sequence>
<proteinExistence type="inferred from homology"/>
<feature type="transmembrane region" description="Helical" evidence="8">
    <location>
        <begin position="96"/>
        <end position="117"/>
    </location>
</feature>
<evidence type="ECO:0000313" key="10">
    <source>
        <dbReference type="Proteomes" id="UP000261231"/>
    </source>
</evidence>
<feature type="transmembrane region" description="Helical" evidence="8">
    <location>
        <begin position="456"/>
        <end position="475"/>
    </location>
</feature>
<evidence type="ECO:0000256" key="1">
    <source>
        <dbReference type="ARBA" id="ARBA00004651"/>
    </source>
</evidence>
<comment type="subcellular location">
    <subcellularLocation>
        <location evidence="1">Cell membrane</location>
        <topology evidence="1">Multi-pass membrane protein</topology>
    </subcellularLocation>
</comment>
<dbReference type="RefSeq" id="WP_117540449.1">
    <property type="nucleotide sequence ID" value="NZ_QVFD01000009.1"/>
</dbReference>
<dbReference type="OrthoDB" id="9775735at2"/>
<protein>
    <submittedName>
        <fullName evidence="9">BCCT family transporter</fullName>
    </submittedName>
</protein>
<dbReference type="EMBL" id="QVFD01000009">
    <property type="protein sequence ID" value="RGC46304.1"/>
    <property type="molecule type" value="Genomic_DNA"/>
</dbReference>
<keyword evidence="5 8" id="KW-0812">Transmembrane</keyword>
<evidence type="ECO:0000256" key="5">
    <source>
        <dbReference type="ARBA" id="ARBA00022692"/>
    </source>
</evidence>
<organism evidence="9 10">
    <name type="scientific">Coprococcus catus</name>
    <dbReference type="NCBI Taxonomy" id="116085"/>
    <lineage>
        <taxon>Bacteria</taxon>
        <taxon>Bacillati</taxon>
        <taxon>Bacillota</taxon>
        <taxon>Clostridia</taxon>
        <taxon>Lachnospirales</taxon>
        <taxon>Lachnospiraceae</taxon>
        <taxon>Coprococcus</taxon>
    </lineage>
</organism>
<dbReference type="GO" id="GO:0022857">
    <property type="term" value="F:transmembrane transporter activity"/>
    <property type="evidence" value="ECO:0007669"/>
    <property type="project" value="InterPro"/>
</dbReference>
<feature type="transmembrane region" description="Helical" evidence="8">
    <location>
        <begin position="149"/>
        <end position="169"/>
    </location>
</feature>
<dbReference type="AlphaFoldDB" id="A0A3E2XKT2"/>
<dbReference type="Proteomes" id="UP000261231">
    <property type="component" value="Unassembled WGS sequence"/>
</dbReference>
<keyword evidence="10" id="KW-1185">Reference proteome</keyword>
<comment type="caution">
    <text evidence="9">The sequence shown here is derived from an EMBL/GenBank/DDBJ whole genome shotgun (WGS) entry which is preliminary data.</text>
</comment>
<dbReference type="GO" id="GO:0005886">
    <property type="term" value="C:plasma membrane"/>
    <property type="evidence" value="ECO:0007669"/>
    <property type="project" value="UniProtKB-SubCell"/>
</dbReference>
<feature type="transmembrane region" description="Helical" evidence="8">
    <location>
        <begin position="237"/>
        <end position="257"/>
    </location>
</feature>
<comment type="similarity">
    <text evidence="2">Belongs to the BCCT transporter (TC 2.A.15) family.</text>
</comment>
<dbReference type="Pfam" id="PF02028">
    <property type="entry name" value="BCCT"/>
    <property type="match status" value="1"/>
</dbReference>
<keyword evidence="4" id="KW-1003">Cell membrane</keyword>